<feature type="transmembrane region" description="Helical" evidence="6">
    <location>
        <begin position="157"/>
        <end position="180"/>
    </location>
</feature>
<evidence type="ECO:0000259" key="7">
    <source>
        <dbReference type="Pfam" id="PF02687"/>
    </source>
</evidence>
<keyword evidence="5 6" id="KW-0472">Membrane</keyword>
<evidence type="ECO:0000313" key="8">
    <source>
        <dbReference type="EMBL" id="RAQ22487.1"/>
    </source>
</evidence>
<dbReference type="Pfam" id="PF02687">
    <property type="entry name" value="FtsX"/>
    <property type="match status" value="1"/>
</dbReference>
<dbReference type="InterPro" id="IPR052536">
    <property type="entry name" value="ABC-4_Integral_Memb_Prot"/>
</dbReference>
<keyword evidence="9" id="KW-1185">Reference proteome</keyword>
<dbReference type="Proteomes" id="UP000249377">
    <property type="component" value="Unassembled WGS sequence"/>
</dbReference>
<feature type="domain" description="ABC3 transporter permease C-terminal" evidence="7">
    <location>
        <begin position="68"/>
        <end position="182"/>
    </location>
</feature>
<feature type="transmembrane region" description="Helical" evidence="6">
    <location>
        <begin position="631"/>
        <end position="651"/>
    </location>
</feature>
<evidence type="ECO:0000256" key="2">
    <source>
        <dbReference type="ARBA" id="ARBA00022475"/>
    </source>
</evidence>
<comment type="caution">
    <text evidence="8">The sequence shown here is derived from an EMBL/GenBank/DDBJ whole genome shotgun (WGS) entry which is preliminary data.</text>
</comment>
<accession>A0A328U8U4</accession>
<comment type="subcellular location">
    <subcellularLocation>
        <location evidence="1 6">Cell membrane</location>
        <topology evidence="1 6">Multi-pass membrane protein</topology>
    </subcellularLocation>
</comment>
<keyword evidence="3 6" id="KW-0812">Transmembrane</keyword>
<feature type="transmembrane region" description="Helical" evidence="6">
    <location>
        <begin position="285"/>
        <end position="310"/>
    </location>
</feature>
<feature type="transmembrane region" description="Helical" evidence="6">
    <location>
        <begin position="21"/>
        <end position="39"/>
    </location>
</feature>
<keyword evidence="6" id="KW-0813">Transport</keyword>
<dbReference type="GO" id="GO:0055085">
    <property type="term" value="P:transmembrane transport"/>
    <property type="evidence" value="ECO:0007669"/>
    <property type="project" value="UniProtKB-UniRule"/>
</dbReference>
<dbReference type="PIRSF" id="PIRSF018968">
    <property type="entry name" value="ABC_permease_BceB"/>
    <property type="match status" value="1"/>
</dbReference>
<keyword evidence="4 6" id="KW-1133">Transmembrane helix</keyword>
<dbReference type="InterPro" id="IPR027022">
    <property type="entry name" value="ABC_permease_BceB-typ"/>
</dbReference>
<evidence type="ECO:0000256" key="3">
    <source>
        <dbReference type="ARBA" id="ARBA00022692"/>
    </source>
</evidence>
<feature type="transmembrane region" description="Helical" evidence="6">
    <location>
        <begin position="596"/>
        <end position="625"/>
    </location>
</feature>
<dbReference type="EMBL" id="QLYR01000012">
    <property type="protein sequence ID" value="RAQ22487.1"/>
    <property type="molecule type" value="Genomic_DNA"/>
</dbReference>
<organism evidence="8 9">
    <name type="scientific">Hydrogeniiclostridium mannosilyticum</name>
    <dbReference type="NCBI Taxonomy" id="2764322"/>
    <lineage>
        <taxon>Bacteria</taxon>
        <taxon>Bacillati</taxon>
        <taxon>Bacillota</taxon>
        <taxon>Clostridia</taxon>
        <taxon>Eubacteriales</taxon>
        <taxon>Acutalibacteraceae</taxon>
        <taxon>Hydrogeniiclostridium</taxon>
    </lineage>
</organism>
<proteinExistence type="inferred from homology"/>
<dbReference type="InterPro" id="IPR003838">
    <property type="entry name" value="ABC3_permease_C"/>
</dbReference>
<name>A0A328U8U4_9FIRM</name>
<dbReference type="AlphaFoldDB" id="A0A328U8U4"/>
<sequence length="665" mass="75218">MVSRLFYPRMAAENLRKNKSFYLPYLLSGILVVSLYYMLSAIKIMVVESGMKGARSMGTILQASVPICAFMALVILFYANSFVMKRRKREFGLYSILGMEKRHISLVMLWEVLYTAVLSMVLGIICGALFSQLMFLLFSKAAHFTVQLAFQIPVGPIWWTFVLFAVIFGLVLLYDIVSVFRSDPIMLLHSDKTGEREPKARWFLAGAGALFLAGGYGLALSVKSAQEAVGIFFLAVLLVVLATYCLFIAGSIAMLKLLRKNGRFYYKPSNFISVSGMIYRMKQNAVGLATICILSTAVLVTLSTCFSLFLGEEDILESRFPREVQVTCMDTKNPRPLLDQAAEEHAARYGFSIKNEIGYSMVNFAIAYTEKGLNLFPDGSADYNYIGLLSCITKEYYEEYTGESISLQEGEAAVYSTYEQPLDAAIQIGETSFSVAKTLDAIDASLEYNQMGLENRMLVILPSLDDLEKIVADYNRNNPDPEMFGEKYLQYYYYFDVEGEGDREAYYNTMRDAFNERVDRLSIVDNIDDARQDFYGMYGSLLFVGIFLVLMFMIATVLIIYYKQITEGFDDNKRFHIMKNVGMSNSEIRKTIQKQVLMVFFLPLGLAFLHTAVAFPVLCKVLIAFNLYNTGLFFLCTLATAVVFALVYFIVYQITAHAYYRIVQS</sequence>
<evidence type="ECO:0000256" key="1">
    <source>
        <dbReference type="ARBA" id="ARBA00004651"/>
    </source>
</evidence>
<evidence type="ECO:0000313" key="9">
    <source>
        <dbReference type="Proteomes" id="UP000249377"/>
    </source>
</evidence>
<feature type="transmembrane region" description="Helical" evidence="6">
    <location>
        <begin position="535"/>
        <end position="562"/>
    </location>
</feature>
<feature type="transmembrane region" description="Helical" evidence="6">
    <location>
        <begin position="59"/>
        <end position="83"/>
    </location>
</feature>
<feature type="transmembrane region" description="Helical" evidence="6">
    <location>
        <begin position="231"/>
        <end position="258"/>
    </location>
</feature>
<protein>
    <submittedName>
        <fullName evidence="8">ABC transporter permease</fullName>
    </submittedName>
</protein>
<dbReference type="GO" id="GO:0005886">
    <property type="term" value="C:plasma membrane"/>
    <property type="evidence" value="ECO:0007669"/>
    <property type="project" value="UniProtKB-SubCell"/>
</dbReference>
<keyword evidence="2 6" id="KW-1003">Cell membrane</keyword>
<reference evidence="8 9" key="1">
    <citation type="submission" date="2018-06" db="EMBL/GenBank/DDBJ databases">
        <title>Noncontiguous genome sequence of Ruminococcaceae bacterium ASD2818.</title>
        <authorList>
            <person name="Chaplin A.V."/>
            <person name="Sokolova S.R."/>
            <person name="Kochetkova T.O."/>
            <person name="Goltsov A.Y."/>
            <person name="Trofimov D.Y."/>
            <person name="Efimov B.A."/>
        </authorList>
    </citation>
    <scope>NUCLEOTIDE SEQUENCE [LARGE SCALE GENOMIC DNA]</scope>
    <source>
        <strain evidence="8 9">ASD2818</strain>
    </source>
</reference>
<gene>
    <name evidence="8" type="ORF">DPQ25_12690</name>
</gene>
<evidence type="ECO:0000256" key="5">
    <source>
        <dbReference type="ARBA" id="ARBA00023136"/>
    </source>
</evidence>
<feature type="transmembrane region" description="Helical" evidence="6">
    <location>
        <begin position="200"/>
        <end position="219"/>
    </location>
</feature>
<evidence type="ECO:0000256" key="4">
    <source>
        <dbReference type="ARBA" id="ARBA00022989"/>
    </source>
</evidence>
<feature type="transmembrane region" description="Helical" evidence="6">
    <location>
        <begin position="104"/>
        <end position="137"/>
    </location>
</feature>
<dbReference type="PANTHER" id="PTHR46795">
    <property type="entry name" value="ABC TRANSPORTER PERMEASE-RELATED-RELATED"/>
    <property type="match status" value="1"/>
</dbReference>
<evidence type="ECO:0000256" key="6">
    <source>
        <dbReference type="PIRNR" id="PIRNR018968"/>
    </source>
</evidence>
<dbReference type="PANTHER" id="PTHR46795:SF3">
    <property type="entry name" value="ABC TRANSPORTER PERMEASE"/>
    <property type="match status" value="1"/>
</dbReference>
<comment type="similarity">
    <text evidence="6">Belongs to the ABC-4 integral membrane protein family.</text>
</comment>